<organism evidence="1 2">
    <name type="scientific">Paraburkholderia madseniana</name>
    <dbReference type="NCBI Taxonomy" id="2599607"/>
    <lineage>
        <taxon>Bacteria</taxon>
        <taxon>Pseudomonadati</taxon>
        <taxon>Pseudomonadota</taxon>
        <taxon>Betaproteobacteria</taxon>
        <taxon>Burkholderiales</taxon>
        <taxon>Burkholderiaceae</taxon>
        <taxon>Paraburkholderia</taxon>
    </lineage>
</organism>
<sequence>MQYLTETDLAGERGAHISDCGTYRYRLWREWDRSKPSWRF</sequence>
<protein>
    <submittedName>
        <fullName evidence="1">Uncharacterized protein</fullName>
    </submittedName>
</protein>
<dbReference type="RefSeq" id="WP_266260868.1">
    <property type="nucleotide sequence ID" value="NZ_JAMXWF010000037.1"/>
</dbReference>
<name>A0ABT3UNI8_9BURK</name>
<dbReference type="Proteomes" id="UP001209412">
    <property type="component" value="Unassembled WGS sequence"/>
</dbReference>
<accession>A0ABT3UNI8</accession>
<evidence type="ECO:0000313" key="2">
    <source>
        <dbReference type="Proteomes" id="UP001209412"/>
    </source>
</evidence>
<comment type="caution">
    <text evidence="1">The sequence shown here is derived from an EMBL/GenBank/DDBJ whole genome shotgun (WGS) entry which is preliminary data.</text>
</comment>
<keyword evidence="2" id="KW-1185">Reference proteome</keyword>
<reference evidence="1 2" key="1">
    <citation type="submission" date="2022-11" db="EMBL/GenBank/DDBJ databases">
        <title>PHB producers.</title>
        <authorList>
            <person name="Besaury L."/>
        </authorList>
    </citation>
    <scope>NUCLEOTIDE SEQUENCE [LARGE SCALE GENOMIC DNA]</scope>
    <source>
        <strain evidence="1 2">SEWS6</strain>
    </source>
</reference>
<gene>
    <name evidence="1" type="ORF">OSB80_32800</name>
</gene>
<proteinExistence type="predicted"/>
<dbReference type="EMBL" id="JAPKHW010000037">
    <property type="protein sequence ID" value="MCX4150096.1"/>
    <property type="molecule type" value="Genomic_DNA"/>
</dbReference>
<evidence type="ECO:0000313" key="1">
    <source>
        <dbReference type="EMBL" id="MCX4150096.1"/>
    </source>
</evidence>